<gene>
    <name evidence="2" type="ORF">CMV_026603</name>
</gene>
<keyword evidence="3" id="KW-1185">Reference proteome</keyword>
<dbReference type="PROSITE" id="PS50293">
    <property type="entry name" value="TPR_REGION"/>
    <property type="match status" value="1"/>
</dbReference>
<dbReference type="OrthoDB" id="431027at2759"/>
<dbReference type="AlphaFoldDB" id="A0A8J4Q7P0"/>
<dbReference type="Gene3D" id="1.25.40.10">
    <property type="entry name" value="Tetratricopeptide repeat domain"/>
    <property type="match status" value="1"/>
</dbReference>
<name>A0A8J4Q7P0_9ROSI</name>
<evidence type="ECO:0000313" key="3">
    <source>
        <dbReference type="Proteomes" id="UP000737018"/>
    </source>
</evidence>
<dbReference type="SUPFAM" id="SSF48452">
    <property type="entry name" value="TPR-like"/>
    <property type="match status" value="1"/>
</dbReference>
<sequence length="216" mass="24287">MCAQSSGEYAEALQNYYQAMRFETDPYDRSYILYNIGLIHTSNGEHGKALEYYYQALERNPSLPQALNNVAVIYHYRGEQAVENGQSAIAVLLFDKAADYWKEAIRLAPTNYIEAEAKLCNAPQWLPHPTQSEAVWSKTVWCLHPSHFHTPVTLFTAGLSRLFALTPLHRRCKGRGASRSCGRCKGAKNQVQGVLWDGSLGRCFMLNAPKGQRGTK</sequence>
<dbReference type="NCBIfam" id="NF002725">
    <property type="entry name" value="PRK02603.1"/>
    <property type="match status" value="1"/>
</dbReference>
<dbReference type="EMBL" id="JRKL02008015">
    <property type="protein sequence ID" value="KAF3947235.1"/>
    <property type="molecule type" value="Genomic_DNA"/>
</dbReference>
<dbReference type="Proteomes" id="UP000737018">
    <property type="component" value="Unassembled WGS sequence"/>
</dbReference>
<proteinExistence type="predicted"/>
<organism evidence="2 3">
    <name type="scientific">Castanea mollissima</name>
    <name type="common">Chinese chestnut</name>
    <dbReference type="NCBI Taxonomy" id="60419"/>
    <lineage>
        <taxon>Eukaryota</taxon>
        <taxon>Viridiplantae</taxon>
        <taxon>Streptophyta</taxon>
        <taxon>Embryophyta</taxon>
        <taxon>Tracheophyta</taxon>
        <taxon>Spermatophyta</taxon>
        <taxon>Magnoliopsida</taxon>
        <taxon>eudicotyledons</taxon>
        <taxon>Gunneridae</taxon>
        <taxon>Pentapetalae</taxon>
        <taxon>rosids</taxon>
        <taxon>fabids</taxon>
        <taxon>Fagales</taxon>
        <taxon>Fagaceae</taxon>
        <taxon>Castanea</taxon>
    </lineage>
</organism>
<accession>A0A8J4Q7P0</accession>
<dbReference type="InterPro" id="IPR011990">
    <property type="entry name" value="TPR-like_helical_dom_sf"/>
</dbReference>
<protein>
    <recommendedName>
        <fullName evidence="4">Photosystem I assembly protein Ycf3</fullName>
    </recommendedName>
</protein>
<evidence type="ECO:0008006" key="4">
    <source>
        <dbReference type="Google" id="ProtNLM"/>
    </source>
</evidence>
<evidence type="ECO:0000256" key="1">
    <source>
        <dbReference type="PROSITE-ProRule" id="PRU00339"/>
    </source>
</evidence>
<comment type="caution">
    <text evidence="2">The sequence shown here is derived from an EMBL/GenBank/DDBJ whole genome shotgun (WGS) entry which is preliminary data.</text>
</comment>
<keyword evidence="1" id="KW-0802">TPR repeat</keyword>
<evidence type="ECO:0000313" key="2">
    <source>
        <dbReference type="EMBL" id="KAF3947235.1"/>
    </source>
</evidence>
<reference evidence="2" key="1">
    <citation type="submission" date="2020-03" db="EMBL/GenBank/DDBJ databases">
        <title>Castanea mollissima Vanexum genome sequencing.</title>
        <authorList>
            <person name="Staton M."/>
        </authorList>
    </citation>
    <scope>NUCLEOTIDE SEQUENCE</scope>
    <source>
        <tissue evidence="2">Leaf</tissue>
    </source>
</reference>
<dbReference type="PROSITE" id="PS50005">
    <property type="entry name" value="TPR"/>
    <property type="match status" value="1"/>
</dbReference>
<dbReference type="InterPro" id="IPR019734">
    <property type="entry name" value="TPR_rpt"/>
</dbReference>
<dbReference type="Pfam" id="PF00515">
    <property type="entry name" value="TPR_1"/>
    <property type="match status" value="1"/>
</dbReference>
<feature type="repeat" description="TPR" evidence="1">
    <location>
        <begin position="30"/>
        <end position="63"/>
    </location>
</feature>
<dbReference type="SMART" id="SM00028">
    <property type="entry name" value="TPR"/>
    <property type="match status" value="2"/>
</dbReference>